<accession>R7QF59</accession>
<reference evidence="2" key="1">
    <citation type="journal article" date="2013" name="Proc. Natl. Acad. Sci. U.S.A.">
        <title>Genome structure and metabolic features in the red seaweed Chondrus crispus shed light on evolution of the Archaeplastida.</title>
        <authorList>
            <person name="Collen J."/>
            <person name="Porcel B."/>
            <person name="Carre W."/>
            <person name="Ball S.G."/>
            <person name="Chaparro C."/>
            <person name="Tonon T."/>
            <person name="Barbeyron T."/>
            <person name="Michel G."/>
            <person name="Noel B."/>
            <person name="Valentin K."/>
            <person name="Elias M."/>
            <person name="Artiguenave F."/>
            <person name="Arun A."/>
            <person name="Aury J.M."/>
            <person name="Barbosa-Neto J.F."/>
            <person name="Bothwell J.H."/>
            <person name="Bouget F.Y."/>
            <person name="Brillet L."/>
            <person name="Cabello-Hurtado F."/>
            <person name="Capella-Gutierrez S."/>
            <person name="Charrier B."/>
            <person name="Cladiere L."/>
            <person name="Cock J.M."/>
            <person name="Coelho S.M."/>
            <person name="Colleoni C."/>
            <person name="Czjzek M."/>
            <person name="Da Silva C."/>
            <person name="Delage L."/>
            <person name="Denoeud F."/>
            <person name="Deschamps P."/>
            <person name="Dittami S.M."/>
            <person name="Gabaldon T."/>
            <person name="Gachon C.M."/>
            <person name="Groisillier A."/>
            <person name="Herve C."/>
            <person name="Jabbari K."/>
            <person name="Katinka M."/>
            <person name="Kloareg B."/>
            <person name="Kowalczyk N."/>
            <person name="Labadie K."/>
            <person name="Leblanc C."/>
            <person name="Lopez P.J."/>
            <person name="McLachlan D.H."/>
            <person name="Meslet-Cladiere L."/>
            <person name="Moustafa A."/>
            <person name="Nehr Z."/>
            <person name="Nyvall Collen P."/>
            <person name="Panaud O."/>
            <person name="Partensky F."/>
            <person name="Poulain J."/>
            <person name="Rensing S.A."/>
            <person name="Rousvoal S."/>
            <person name="Samson G."/>
            <person name="Symeonidi A."/>
            <person name="Weissenbach J."/>
            <person name="Zambounis A."/>
            <person name="Wincker P."/>
            <person name="Boyen C."/>
        </authorList>
    </citation>
    <scope>NUCLEOTIDE SEQUENCE [LARGE SCALE GENOMIC DNA]</scope>
    <source>
        <strain evidence="2">cv. Stackhouse</strain>
    </source>
</reference>
<protein>
    <submittedName>
        <fullName evidence="1">Uncharacterized protein</fullName>
    </submittedName>
</protein>
<dbReference type="Gramene" id="CDF36040">
    <property type="protein sequence ID" value="CDF36040"/>
    <property type="gene ID" value="CHC_T00004457001"/>
</dbReference>
<proteinExistence type="predicted"/>
<evidence type="ECO:0000313" key="2">
    <source>
        <dbReference type="Proteomes" id="UP000012073"/>
    </source>
</evidence>
<organism evidence="1 2">
    <name type="scientific">Chondrus crispus</name>
    <name type="common">Carrageen Irish moss</name>
    <name type="synonym">Polymorpha crispa</name>
    <dbReference type="NCBI Taxonomy" id="2769"/>
    <lineage>
        <taxon>Eukaryota</taxon>
        <taxon>Rhodophyta</taxon>
        <taxon>Florideophyceae</taxon>
        <taxon>Rhodymeniophycidae</taxon>
        <taxon>Gigartinales</taxon>
        <taxon>Gigartinaceae</taxon>
        <taxon>Chondrus</taxon>
    </lineage>
</organism>
<evidence type="ECO:0000313" key="1">
    <source>
        <dbReference type="EMBL" id="CDF36040.1"/>
    </source>
</evidence>
<sequence length="68" mass="7197">MKFMACLAVSSSSIASEIAFKIPVVSSFVYSRNDFSSAVSSLGSAESSPEGSFLLRPIASETPFHFEG</sequence>
<dbReference type="AlphaFoldDB" id="R7QF59"/>
<gene>
    <name evidence="1" type="ORF">CHC_T00004457001</name>
</gene>
<name>R7QF59_CHOCR</name>
<dbReference type="EMBL" id="HG001756">
    <property type="protein sequence ID" value="CDF36040.1"/>
    <property type="molecule type" value="Genomic_DNA"/>
</dbReference>
<keyword evidence="2" id="KW-1185">Reference proteome</keyword>
<dbReference type="GeneID" id="17323567"/>
<dbReference type="Proteomes" id="UP000012073">
    <property type="component" value="Unassembled WGS sequence"/>
</dbReference>
<dbReference type="KEGG" id="ccp:CHC_T00004457001"/>
<dbReference type="RefSeq" id="XP_005715859.1">
    <property type="nucleotide sequence ID" value="XM_005715802.1"/>
</dbReference>